<evidence type="ECO:0000259" key="4">
    <source>
        <dbReference type="Pfam" id="PF01464"/>
    </source>
</evidence>
<feature type="chain" id="PRO_5024283209" description="Transglycosylase SLT domain-containing protein" evidence="3">
    <location>
        <begin position="21"/>
        <end position="818"/>
    </location>
</feature>
<comment type="similarity">
    <text evidence="1">Belongs to the transglycosylase Slt family.</text>
</comment>
<feature type="domain" description="Transglycosylase SLT" evidence="4">
    <location>
        <begin position="126"/>
        <end position="233"/>
    </location>
</feature>
<evidence type="ECO:0000256" key="2">
    <source>
        <dbReference type="SAM" id="MobiDB-lite"/>
    </source>
</evidence>
<evidence type="ECO:0000256" key="3">
    <source>
        <dbReference type="SAM" id="SignalP"/>
    </source>
</evidence>
<feature type="compositionally biased region" description="Basic and acidic residues" evidence="2">
    <location>
        <begin position="403"/>
        <end position="413"/>
    </location>
</feature>
<dbReference type="AlphaFoldDB" id="A0A5P8E6A9"/>
<keyword evidence="6" id="KW-1185">Reference proteome</keyword>
<feature type="compositionally biased region" description="Polar residues" evidence="2">
    <location>
        <begin position="417"/>
        <end position="432"/>
    </location>
</feature>
<dbReference type="RefSeq" id="WP_111897337.1">
    <property type="nucleotide sequence ID" value="NZ_CP033459.1"/>
</dbReference>
<proteinExistence type="inferred from homology"/>
<feature type="compositionally biased region" description="Low complexity" evidence="2">
    <location>
        <begin position="495"/>
        <end position="549"/>
    </location>
</feature>
<organism evidence="5 6">
    <name type="scientific">Pseudoprevotella muciniphila</name>
    <dbReference type="NCBI Taxonomy" id="2133944"/>
    <lineage>
        <taxon>Bacteria</taxon>
        <taxon>Pseudomonadati</taxon>
        <taxon>Bacteroidota</taxon>
        <taxon>Bacteroidia</taxon>
        <taxon>Bacteroidales</taxon>
        <taxon>Prevotellaceae</taxon>
        <taxon>Pseudoprevotella</taxon>
    </lineage>
</organism>
<dbReference type="CDD" id="cd16894">
    <property type="entry name" value="MltD-like"/>
    <property type="match status" value="1"/>
</dbReference>
<dbReference type="InterPro" id="IPR008258">
    <property type="entry name" value="Transglycosylase_SLT_dom_1"/>
</dbReference>
<feature type="compositionally biased region" description="Polar residues" evidence="2">
    <location>
        <begin position="591"/>
        <end position="605"/>
    </location>
</feature>
<feature type="compositionally biased region" description="Low complexity" evidence="2">
    <location>
        <begin position="703"/>
        <end position="734"/>
    </location>
</feature>
<dbReference type="Proteomes" id="UP000249375">
    <property type="component" value="Chromosome"/>
</dbReference>
<keyword evidence="3" id="KW-0732">Signal</keyword>
<feature type="compositionally biased region" description="Polar residues" evidence="2">
    <location>
        <begin position="658"/>
        <end position="683"/>
    </location>
</feature>
<dbReference type="GO" id="GO:0016020">
    <property type="term" value="C:membrane"/>
    <property type="evidence" value="ECO:0007669"/>
    <property type="project" value="InterPro"/>
</dbReference>
<dbReference type="PROSITE" id="PS00922">
    <property type="entry name" value="TRANSGLYCOSYLASE"/>
    <property type="match status" value="1"/>
</dbReference>
<feature type="compositionally biased region" description="Low complexity" evidence="2">
    <location>
        <begin position="684"/>
        <end position="695"/>
    </location>
</feature>
<dbReference type="Pfam" id="PF01464">
    <property type="entry name" value="SLT"/>
    <property type="match status" value="1"/>
</dbReference>
<dbReference type="KEGG" id="alq:C7Y71_005285"/>
<sequence>MNKLRNLLLVLSLVTLTATAQEVRDYELEVPSSEEMDAVMKNTDEPANEATEFLESEYLQEDPNCQQLDTDPEFDDEVYIERLRSLPMEVELPYNKIVRSYIDRYTKRSRTQVRRLLGAMNFYTPIFERELDKAGAPLELKYLPVIESALKPEATSPVGAAGLWQFMASTGKQYKLRIDSRVDERRDIVKSSVAAARLLMDLYRKYNDWALVLAAYNCGPGNVNKAMSRAGGKRDFWAIYNYLPKETRGYVPAFIAATYVMNFYCEHGICPLEAKSPPKVDTVHVVRDLSMRQVSELLGIGLSELKALNPQYKTDIIPGYSGNCVLVLPESLAPEFASYGSDIYKHRASELLQRRATVEVGGGRGNYNESEDNRNITASASQTRTEQPIENTGRRTRSTFRNHRQDNEERTEARTSAPASNPRQDLSRQASDVSDAGVRTINRSIRDGGENVTVSERDEENNSRTTLTDDASIKPVETNTTRRNTNAKADPNRGYTSSSRYESNSSNRTNYSNNSRYSNRQSTSNNTSRNVAPTSSSQASNTRTTTTETGARIRRDRTSSATTAIKKEEKPATTPKANTHSAAPKAAEQPRNVSTTKHATSTTPKQETRSSRWTNTNKHNTTTKTETPRQSTAKKPEATKKVEAPKKAETTTTKPTTRQNTYTPRQTTTNKAGTPNNKNIATNKQSTFKQPTKTTTKTETKTTSKPHVNNKTPNKTTANSKATTKTATKPEASTGKQATSKAANTKQTGTTKPATTNSQTTKPAATATKPAATKPVAAKPAATTNKPATPAKPAAAKPAVKKGGTNVGKSSGKSGSSK</sequence>
<dbReference type="GO" id="GO:0008933">
    <property type="term" value="F:peptidoglycan lytic transglycosylase activity"/>
    <property type="evidence" value="ECO:0007669"/>
    <property type="project" value="InterPro"/>
</dbReference>
<dbReference type="InterPro" id="IPR000189">
    <property type="entry name" value="Transglyc_AS"/>
</dbReference>
<dbReference type="OrthoDB" id="9815002at2"/>
<gene>
    <name evidence="5" type="ORF">C7Y71_005285</name>
</gene>
<feature type="compositionally biased region" description="Polar residues" evidence="2">
    <location>
        <begin position="735"/>
        <end position="744"/>
    </location>
</feature>
<protein>
    <recommendedName>
        <fullName evidence="4">Transglycosylase SLT domain-containing protein</fullName>
    </recommendedName>
</protein>
<dbReference type="Gene3D" id="1.10.530.10">
    <property type="match status" value="1"/>
</dbReference>
<dbReference type="InterPro" id="IPR023346">
    <property type="entry name" value="Lysozyme-like_dom_sf"/>
</dbReference>
<feature type="compositionally biased region" description="Polar residues" evidence="2">
    <location>
        <begin position="375"/>
        <end position="390"/>
    </location>
</feature>
<feature type="compositionally biased region" description="Low complexity" evidence="2">
    <location>
        <begin position="614"/>
        <end position="625"/>
    </location>
</feature>
<evidence type="ECO:0000313" key="5">
    <source>
        <dbReference type="EMBL" id="QFQ12472.1"/>
    </source>
</evidence>
<feature type="compositionally biased region" description="Low complexity" evidence="2">
    <location>
        <begin position="745"/>
        <end position="818"/>
    </location>
</feature>
<dbReference type="PANTHER" id="PTHR37423">
    <property type="entry name" value="SOLUBLE LYTIC MUREIN TRANSGLYCOSYLASE-RELATED"/>
    <property type="match status" value="1"/>
</dbReference>
<dbReference type="GO" id="GO:0000270">
    <property type="term" value="P:peptidoglycan metabolic process"/>
    <property type="evidence" value="ECO:0007669"/>
    <property type="project" value="InterPro"/>
</dbReference>
<feature type="compositionally biased region" description="Basic and acidic residues" evidence="2">
    <location>
        <begin position="634"/>
        <end position="649"/>
    </location>
</feature>
<dbReference type="SUPFAM" id="SSF53955">
    <property type="entry name" value="Lysozyme-like"/>
    <property type="match status" value="1"/>
</dbReference>
<dbReference type="EMBL" id="CP033459">
    <property type="protein sequence ID" value="QFQ12472.1"/>
    <property type="molecule type" value="Genomic_DNA"/>
</dbReference>
<feature type="region of interest" description="Disordered" evidence="2">
    <location>
        <begin position="361"/>
        <end position="818"/>
    </location>
</feature>
<feature type="signal peptide" evidence="3">
    <location>
        <begin position="1"/>
        <end position="20"/>
    </location>
</feature>
<reference evidence="5 6" key="1">
    <citation type="submission" date="2018-11" db="EMBL/GenBank/DDBJ databases">
        <authorList>
            <person name="Na S.W."/>
            <person name="Baik M."/>
        </authorList>
    </citation>
    <scope>NUCLEOTIDE SEQUENCE [LARGE SCALE GENOMIC DNA]</scope>
    <source>
        <strain evidence="5 6">E39</strain>
    </source>
</reference>
<accession>A0A5P8E6A9</accession>
<name>A0A5P8E6A9_9BACT</name>
<dbReference type="PANTHER" id="PTHR37423:SF2">
    <property type="entry name" value="MEMBRANE-BOUND LYTIC MUREIN TRANSGLYCOSYLASE C"/>
    <property type="match status" value="1"/>
</dbReference>
<evidence type="ECO:0000313" key="6">
    <source>
        <dbReference type="Proteomes" id="UP000249375"/>
    </source>
</evidence>
<evidence type="ECO:0000256" key="1">
    <source>
        <dbReference type="ARBA" id="ARBA00007734"/>
    </source>
</evidence>